<sequence>MDFVDMESDAETPLLFGFASSPQQAQSPDYHSILKPHDPEVVAKTTTTTTTIQPARRQRRQPDSHRSLEDDVLPEIAVSGRNLGWSSAFILIISRVVGSGIFATPGSIVSSVGSVGLTLALWVVGALISWCGLAVALEYGCMLPRSGGEKVYLEFTYPRPRFLASTLVAVHAVVMGFTASNCIVFGEYVLFVLGYNPGEHPGHVRLLAVGLMTVITVLHGCFLRAGIVMQNVLGWVKIVLIVLLALASGFVVLSRYSHEGIDSTLTTSGTDGTGNSRFPATWDGMWEGSVWDLGVITTALFKVFYSYAGLQNLHNVLNEVKDPVRTLRSAATAALVTACVLYLLINVAYFLVVPLEDIKLGGELVGALFFEQLFGQTLGRRLLSLAVALSAAGNVMVVTFSLARLNQEIARQGLLPLGAAISSSRPFGAPLGGLILHYIPSVLVICIPYKDIYSFILNVEGYPAQLFSLAISLGLLKLRWSRPELKRPYRAFLPAVWFMVFLSCTLLCAPFVARRGEHWAAHLSRVSYVLVGLSVIVFGILYWAVLTVFLPWLRGYRLEEVTDVIPDGTTITKLVHTPVDWQD</sequence>
<dbReference type="GeneID" id="87834140"/>
<dbReference type="InterPro" id="IPR050598">
    <property type="entry name" value="AminoAcid_Transporter"/>
</dbReference>
<keyword evidence="8" id="KW-1185">Reference proteome</keyword>
<dbReference type="InterPro" id="IPR002293">
    <property type="entry name" value="AA/rel_permease1"/>
</dbReference>
<feature type="transmembrane region" description="Helical" evidence="6">
    <location>
        <begin position="162"/>
        <end position="186"/>
    </location>
</feature>
<feature type="transmembrane region" description="Helical" evidence="6">
    <location>
        <begin position="232"/>
        <end position="253"/>
    </location>
</feature>
<keyword evidence="3 6" id="KW-1133">Transmembrane helix</keyword>
<feature type="transmembrane region" description="Helical" evidence="6">
    <location>
        <begin position="331"/>
        <end position="352"/>
    </location>
</feature>
<evidence type="ECO:0000256" key="1">
    <source>
        <dbReference type="ARBA" id="ARBA00004141"/>
    </source>
</evidence>
<feature type="transmembrane region" description="Helical" evidence="6">
    <location>
        <begin position="120"/>
        <end position="141"/>
    </location>
</feature>
<dbReference type="Gene3D" id="1.20.1740.10">
    <property type="entry name" value="Amino acid/polyamine transporter I"/>
    <property type="match status" value="1"/>
</dbReference>
<protein>
    <submittedName>
        <fullName evidence="7">Amino acid transporter</fullName>
    </submittedName>
</protein>
<comment type="subcellular location">
    <subcellularLocation>
        <location evidence="1">Membrane</location>
        <topology evidence="1">Multi-pass membrane protein</topology>
    </subcellularLocation>
</comment>
<feature type="transmembrane region" description="Helical" evidence="6">
    <location>
        <begin position="427"/>
        <end position="450"/>
    </location>
</feature>
<name>A0AAN6U5X6_9PEZI</name>
<feature type="region of interest" description="Disordered" evidence="5">
    <location>
        <begin position="45"/>
        <end position="67"/>
    </location>
</feature>
<dbReference type="PIRSF" id="PIRSF006060">
    <property type="entry name" value="AA_transporter"/>
    <property type="match status" value="1"/>
</dbReference>
<keyword evidence="4 6" id="KW-0472">Membrane</keyword>
<dbReference type="GO" id="GO:0016020">
    <property type="term" value="C:membrane"/>
    <property type="evidence" value="ECO:0007669"/>
    <property type="project" value="UniProtKB-SubCell"/>
</dbReference>
<organism evidence="7 8">
    <name type="scientific">Parathielavia appendiculata</name>
    <dbReference type="NCBI Taxonomy" id="2587402"/>
    <lineage>
        <taxon>Eukaryota</taxon>
        <taxon>Fungi</taxon>
        <taxon>Dikarya</taxon>
        <taxon>Ascomycota</taxon>
        <taxon>Pezizomycotina</taxon>
        <taxon>Sordariomycetes</taxon>
        <taxon>Sordariomycetidae</taxon>
        <taxon>Sordariales</taxon>
        <taxon>Chaetomiaceae</taxon>
        <taxon>Parathielavia</taxon>
    </lineage>
</organism>
<feature type="transmembrane region" description="Helical" evidence="6">
    <location>
        <begin position="525"/>
        <end position="550"/>
    </location>
</feature>
<feature type="transmembrane region" description="Helical" evidence="6">
    <location>
        <begin position="206"/>
        <end position="225"/>
    </location>
</feature>
<comment type="caution">
    <text evidence="7">The sequence shown here is derived from an EMBL/GenBank/DDBJ whole genome shotgun (WGS) entry which is preliminary data.</text>
</comment>
<evidence type="ECO:0000313" key="8">
    <source>
        <dbReference type="Proteomes" id="UP001302602"/>
    </source>
</evidence>
<dbReference type="Pfam" id="PF13520">
    <property type="entry name" value="AA_permease_2"/>
    <property type="match status" value="1"/>
</dbReference>
<dbReference type="Proteomes" id="UP001302602">
    <property type="component" value="Unassembled WGS sequence"/>
</dbReference>
<dbReference type="EMBL" id="MU853224">
    <property type="protein sequence ID" value="KAK4126859.1"/>
    <property type="molecule type" value="Genomic_DNA"/>
</dbReference>
<gene>
    <name evidence="7" type="ORF">N657DRAFT_703186</name>
</gene>
<evidence type="ECO:0000256" key="3">
    <source>
        <dbReference type="ARBA" id="ARBA00022989"/>
    </source>
</evidence>
<feature type="transmembrane region" description="Helical" evidence="6">
    <location>
        <begin position="492"/>
        <end position="513"/>
    </location>
</feature>
<evidence type="ECO:0000256" key="5">
    <source>
        <dbReference type="SAM" id="MobiDB-lite"/>
    </source>
</evidence>
<dbReference type="RefSeq" id="XP_062650630.1">
    <property type="nucleotide sequence ID" value="XM_062797369.1"/>
</dbReference>
<reference evidence="7" key="2">
    <citation type="submission" date="2023-05" db="EMBL/GenBank/DDBJ databases">
        <authorList>
            <consortium name="Lawrence Berkeley National Laboratory"/>
            <person name="Steindorff A."/>
            <person name="Hensen N."/>
            <person name="Bonometti L."/>
            <person name="Westerberg I."/>
            <person name="Brannstrom I.O."/>
            <person name="Guillou S."/>
            <person name="Cros-Aarteil S."/>
            <person name="Calhoun S."/>
            <person name="Haridas S."/>
            <person name="Kuo A."/>
            <person name="Mondo S."/>
            <person name="Pangilinan J."/>
            <person name="Riley R."/>
            <person name="Labutti K."/>
            <person name="Andreopoulos B."/>
            <person name="Lipzen A."/>
            <person name="Chen C."/>
            <person name="Yanf M."/>
            <person name="Daum C."/>
            <person name="Ng V."/>
            <person name="Clum A."/>
            <person name="Ohm R."/>
            <person name="Martin F."/>
            <person name="Silar P."/>
            <person name="Natvig D."/>
            <person name="Lalanne C."/>
            <person name="Gautier V."/>
            <person name="Ament-Velasquez S.L."/>
            <person name="Kruys A."/>
            <person name="Hutchinson M.I."/>
            <person name="Powell A.J."/>
            <person name="Barry K."/>
            <person name="Miller A.N."/>
            <person name="Grigoriev I.V."/>
            <person name="Debuchy R."/>
            <person name="Gladieux P."/>
            <person name="Thoren M.H."/>
            <person name="Johannesson H."/>
        </authorList>
    </citation>
    <scope>NUCLEOTIDE SEQUENCE</scope>
    <source>
        <strain evidence="7">CBS 731.68</strain>
    </source>
</reference>
<dbReference type="AlphaFoldDB" id="A0AAN6U5X6"/>
<evidence type="ECO:0000313" key="7">
    <source>
        <dbReference type="EMBL" id="KAK4126859.1"/>
    </source>
</evidence>
<proteinExistence type="predicted"/>
<feature type="transmembrane region" description="Helical" evidence="6">
    <location>
        <begin position="88"/>
        <end position="108"/>
    </location>
</feature>
<keyword evidence="2 6" id="KW-0812">Transmembrane</keyword>
<evidence type="ECO:0000256" key="6">
    <source>
        <dbReference type="SAM" id="Phobius"/>
    </source>
</evidence>
<accession>A0AAN6U5X6</accession>
<feature type="transmembrane region" description="Helical" evidence="6">
    <location>
        <begin position="290"/>
        <end position="310"/>
    </location>
</feature>
<dbReference type="PANTHER" id="PTHR11785:SF532">
    <property type="entry name" value="TRANSPORTER, PUTATIVE (EUROFUNG)-RELATED"/>
    <property type="match status" value="1"/>
</dbReference>
<dbReference type="PANTHER" id="PTHR11785">
    <property type="entry name" value="AMINO ACID TRANSPORTER"/>
    <property type="match status" value="1"/>
</dbReference>
<evidence type="ECO:0000256" key="2">
    <source>
        <dbReference type="ARBA" id="ARBA00022692"/>
    </source>
</evidence>
<evidence type="ECO:0000256" key="4">
    <source>
        <dbReference type="ARBA" id="ARBA00023136"/>
    </source>
</evidence>
<dbReference type="GO" id="GO:0015179">
    <property type="term" value="F:L-amino acid transmembrane transporter activity"/>
    <property type="evidence" value="ECO:0007669"/>
    <property type="project" value="TreeGrafter"/>
</dbReference>
<reference evidence="7" key="1">
    <citation type="journal article" date="2023" name="Mol. Phylogenet. Evol.">
        <title>Genome-scale phylogeny and comparative genomics of the fungal order Sordariales.</title>
        <authorList>
            <person name="Hensen N."/>
            <person name="Bonometti L."/>
            <person name="Westerberg I."/>
            <person name="Brannstrom I.O."/>
            <person name="Guillou S."/>
            <person name="Cros-Aarteil S."/>
            <person name="Calhoun S."/>
            <person name="Haridas S."/>
            <person name="Kuo A."/>
            <person name="Mondo S."/>
            <person name="Pangilinan J."/>
            <person name="Riley R."/>
            <person name="LaButti K."/>
            <person name="Andreopoulos B."/>
            <person name="Lipzen A."/>
            <person name="Chen C."/>
            <person name="Yan M."/>
            <person name="Daum C."/>
            <person name="Ng V."/>
            <person name="Clum A."/>
            <person name="Steindorff A."/>
            <person name="Ohm R.A."/>
            <person name="Martin F."/>
            <person name="Silar P."/>
            <person name="Natvig D.O."/>
            <person name="Lalanne C."/>
            <person name="Gautier V."/>
            <person name="Ament-Velasquez S.L."/>
            <person name="Kruys A."/>
            <person name="Hutchinson M.I."/>
            <person name="Powell A.J."/>
            <person name="Barry K."/>
            <person name="Miller A.N."/>
            <person name="Grigoriev I.V."/>
            <person name="Debuchy R."/>
            <person name="Gladieux P."/>
            <person name="Hiltunen Thoren M."/>
            <person name="Johannesson H."/>
        </authorList>
    </citation>
    <scope>NUCLEOTIDE SEQUENCE</scope>
    <source>
        <strain evidence="7">CBS 731.68</strain>
    </source>
</reference>
<feature type="transmembrane region" description="Helical" evidence="6">
    <location>
        <begin position="462"/>
        <end position="480"/>
    </location>
</feature>